<keyword evidence="7 8" id="KW-0472">Membrane</keyword>
<feature type="transmembrane region" description="Helical" evidence="8">
    <location>
        <begin position="238"/>
        <end position="258"/>
    </location>
</feature>
<comment type="subcellular location">
    <subcellularLocation>
        <location evidence="1">Cell inner membrane</location>
        <topology evidence="1">Multi-pass membrane protein</topology>
    </subcellularLocation>
</comment>
<keyword evidence="11" id="KW-1185">Reference proteome</keyword>
<dbReference type="RefSeq" id="WP_115936666.1">
    <property type="nucleotide sequence ID" value="NZ_QRDW01000004.1"/>
</dbReference>
<accession>A0A3D9HNJ8</accession>
<protein>
    <submittedName>
        <fullName evidence="10">PPP family 3-phenylpropionic acid transporter</fullName>
    </submittedName>
</protein>
<dbReference type="GO" id="GO:0015528">
    <property type="term" value="F:lactose:proton symporter activity"/>
    <property type="evidence" value="ECO:0007669"/>
    <property type="project" value="TreeGrafter"/>
</dbReference>
<keyword evidence="4" id="KW-0997">Cell inner membrane</keyword>
<feature type="transmembrane region" description="Helical" evidence="8">
    <location>
        <begin position="265"/>
        <end position="285"/>
    </location>
</feature>
<dbReference type="GO" id="GO:0005886">
    <property type="term" value="C:plasma membrane"/>
    <property type="evidence" value="ECO:0007669"/>
    <property type="project" value="UniProtKB-SubCell"/>
</dbReference>
<dbReference type="PIRSF" id="PIRSF004925">
    <property type="entry name" value="HcaT"/>
    <property type="match status" value="1"/>
</dbReference>
<dbReference type="Proteomes" id="UP000256845">
    <property type="component" value="Unassembled WGS sequence"/>
</dbReference>
<dbReference type="NCBIfam" id="NF037955">
    <property type="entry name" value="mfs"/>
    <property type="match status" value="1"/>
</dbReference>
<keyword evidence="6 8" id="KW-1133">Transmembrane helix</keyword>
<evidence type="ECO:0000259" key="9">
    <source>
        <dbReference type="Pfam" id="PF12832"/>
    </source>
</evidence>
<dbReference type="InterPro" id="IPR026032">
    <property type="entry name" value="HcaT-like"/>
</dbReference>
<feature type="transmembrane region" description="Helical" evidence="8">
    <location>
        <begin position="45"/>
        <end position="63"/>
    </location>
</feature>
<dbReference type="PANTHER" id="PTHR23522:SF10">
    <property type="entry name" value="3-PHENYLPROPIONIC ACID TRANSPORTER-RELATED"/>
    <property type="match status" value="1"/>
</dbReference>
<dbReference type="AlphaFoldDB" id="A0A3D9HNJ8"/>
<name>A0A3D9HNJ8_9PROT</name>
<feature type="transmembrane region" description="Helical" evidence="8">
    <location>
        <begin position="138"/>
        <end position="156"/>
    </location>
</feature>
<feature type="transmembrane region" description="Helical" evidence="8">
    <location>
        <begin position="359"/>
        <end position="376"/>
    </location>
</feature>
<feature type="transmembrane region" description="Helical" evidence="8">
    <location>
        <begin position="205"/>
        <end position="226"/>
    </location>
</feature>
<feature type="transmembrane region" description="Helical" evidence="8">
    <location>
        <begin position="12"/>
        <end position="33"/>
    </location>
</feature>
<feature type="transmembrane region" description="Helical" evidence="8">
    <location>
        <begin position="291"/>
        <end position="316"/>
    </location>
</feature>
<dbReference type="GO" id="GO:0030395">
    <property type="term" value="F:lactose binding"/>
    <property type="evidence" value="ECO:0007669"/>
    <property type="project" value="TreeGrafter"/>
</dbReference>
<gene>
    <name evidence="10" type="ORF">DFP90_104143</name>
</gene>
<evidence type="ECO:0000256" key="7">
    <source>
        <dbReference type="ARBA" id="ARBA00023136"/>
    </source>
</evidence>
<evidence type="ECO:0000256" key="1">
    <source>
        <dbReference type="ARBA" id="ARBA00004429"/>
    </source>
</evidence>
<evidence type="ECO:0000256" key="2">
    <source>
        <dbReference type="ARBA" id="ARBA00022448"/>
    </source>
</evidence>
<dbReference type="InterPro" id="IPR036259">
    <property type="entry name" value="MFS_trans_sf"/>
</dbReference>
<feature type="transmembrane region" description="Helical" evidence="8">
    <location>
        <begin position="162"/>
        <end position="184"/>
    </location>
</feature>
<dbReference type="EMBL" id="QRDW01000004">
    <property type="protein sequence ID" value="RED50871.1"/>
    <property type="molecule type" value="Genomic_DNA"/>
</dbReference>
<evidence type="ECO:0000256" key="5">
    <source>
        <dbReference type="ARBA" id="ARBA00022692"/>
    </source>
</evidence>
<feature type="transmembrane region" description="Helical" evidence="8">
    <location>
        <begin position="328"/>
        <end position="347"/>
    </location>
</feature>
<evidence type="ECO:0000313" key="10">
    <source>
        <dbReference type="EMBL" id="RED50871.1"/>
    </source>
</evidence>
<evidence type="ECO:0000256" key="3">
    <source>
        <dbReference type="ARBA" id="ARBA00022475"/>
    </source>
</evidence>
<proteinExistence type="predicted"/>
<keyword evidence="2" id="KW-0813">Transport</keyword>
<evidence type="ECO:0000313" key="11">
    <source>
        <dbReference type="Proteomes" id="UP000256845"/>
    </source>
</evidence>
<evidence type="ECO:0000256" key="4">
    <source>
        <dbReference type="ARBA" id="ARBA00022519"/>
    </source>
</evidence>
<dbReference type="Gene3D" id="1.20.1250.20">
    <property type="entry name" value="MFS general substrate transporter like domains"/>
    <property type="match status" value="2"/>
</dbReference>
<keyword evidence="3" id="KW-1003">Cell membrane</keyword>
<feature type="domain" description="Major facilitator superfamily associated" evidence="9">
    <location>
        <begin position="20"/>
        <end position="358"/>
    </location>
</feature>
<dbReference type="InterPro" id="IPR024989">
    <property type="entry name" value="MFS_assoc_dom"/>
</dbReference>
<sequence>MASKPHLRDQFLFGLNYAALFSGAAIVLALFPVWLKGEGFSENEVGLILGAAFWLKVIIGPLFSSLADITGRRKLWLAVLAIGYFFVVLSLHQVTGFWPVALLWALGGAMFTTQIPISDSISVLAVRQRALDYGSARLWGSLSFIVVSLLAGWYVQGGENSLILELLTWCTGLAVLAVLFLPDLRSNRSKGSKASFWEAFRIPEFRTFVWIAASIQASHAALYGFASLHWQAAGLSESQIALLWAEGVVIEVLVFAFGRRLLIKLDIIGLLSLAILGGTLRWFVMGLTTDLVWLIAIQSLHACTYAATHLAVVTFITRRIPDHLGASAQGLYDVMAMGIIFGGAMWISGELYGALQGKTFWVMGAMTVFSGFMLLLNMRKIREGSAAPSRAAD</sequence>
<reference evidence="10 11" key="1">
    <citation type="submission" date="2018-07" db="EMBL/GenBank/DDBJ databases">
        <title>Genomic Encyclopedia of Type Strains, Phase III (KMG-III): the genomes of soil and plant-associated and newly described type strains.</title>
        <authorList>
            <person name="Whitman W."/>
        </authorList>
    </citation>
    <scope>NUCLEOTIDE SEQUENCE [LARGE SCALE GENOMIC DNA]</scope>
    <source>
        <strain evidence="10 11">CECT 8488</strain>
    </source>
</reference>
<comment type="caution">
    <text evidence="10">The sequence shown here is derived from an EMBL/GenBank/DDBJ whole genome shotgun (WGS) entry which is preliminary data.</text>
</comment>
<organism evidence="10 11">
    <name type="scientific">Aestuariispira insulae</name>
    <dbReference type="NCBI Taxonomy" id="1461337"/>
    <lineage>
        <taxon>Bacteria</taxon>
        <taxon>Pseudomonadati</taxon>
        <taxon>Pseudomonadota</taxon>
        <taxon>Alphaproteobacteria</taxon>
        <taxon>Rhodospirillales</taxon>
        <taxon>Kiloniellaceae</taxon>
        <taxon>Aestuariispira</taxon>
    </lineage>
</organism>
<dbReference type="Pfam" id="PF12832">
    <property type="entry name" value="MFS_1_like"/>
    <property type="match status" value="1"/>
</dbReference>
<dbReference type="OrthoDB" id="9150135at2"/>
<keyword evidence="5 8" id="KW-0812">Transmembrane</keyword>
<dbReference type="PANTHER" id="PTHR23522">
    <property type="entry name" value="BLL5896 PROTEIN"/>
    <property type="match status" value="1"/>
</dbReference>
<dbReference type="SUPFAM" id="SSF103473">
    <property type="entry name" value="MFS general substrate transporter"/>
    <property type="match status" value="1"/>
</dbReference>
<evidence type="ECO:0000256" key="8">
    <source>
        <dbReference type="SAM" id="Phobius"/>
    </source>
</evidence>
<evidence type="ECO:0000256" key="6">
    <source>
        <dbReference type="ARBA" id="ARBA00022989"/>
    </source>
</evidence>
<feature type="transmembrane region" description="Helical" evidence="8">
    <location>
        <begin position="101"/>
        <end position="126"/>
    </location>
</feature>
<feature type="transmembrane region" description="Helical" evidence="8">
    <location>
        <begin position="75"/>
        <end position="95"/>
    </location>
</feature>